<evidence type="ECO:0000313" key="3">
    <source>
        <dbReference type="Proteomes" id="UP001596067"/>
    </source>
</evidence>
<evidence type="ECO:0000313" key="2">
    <source>
        <dbReference type="EMBL" id="MFC5889703.1"/>
    </source>
</evidence>
<proteinExistence type="predicted"/>
<feature type="transmembrane region" description="Helical" evidence="1">
    <location>
        <begin position="42"/>
        <end position="59"/>
    </location>
</feature>
<dbReference type="RefSeq" id="WP_345327637.1">
    <property type="nucleotide sequence ID" value="NZ_BAAAVH010000010.1"/>
</dbReference>
<feature type="transmembrane region" description="Helical" evidence="1">
    <location>
        <begin position="12"/>
        <end position="30"/>
    </location>
</feature>
<feature type="transmembrane region" description="Helical" evidence="1">
    <location>
        <begin position="65"/>
        <end position="84"/>
    </location>
</feature>
<gene>
    <name evidence="2" type="ORF">ACFP0N_32525</name>
</gene>
<dbReference type="Proteomes" id="UP001596067">
    <property type="component" value="Unassembled WGS sequence"/>
</dbReference>
<keyword evidence="1" id="KW-0812">Transmembrane</keyword>
<reference evidence="3" key="1">
    <citation type="journal article" date="2019" name="Int. J. Syst. Evol. Microbiol.">
        <title>The Global Catalogue of Microorganisms (GCM) 10K type strain sequencing project: providing services to taxonomists for standard genome sequencing and annotation.</title>
        <authorList>
            <consortium name="The Broad Institute Genomics Platform"/>
            <consortium name="The Broad Institute Genome Sequencing Center for Infectious Disease"/>
            <person name="Wu L."/>
            <person name="Ma J."/>
        </authorList>
    </citation>
    <scope>NUCLEOTIDE SEQUENCE [LARGE SCALE GENOMIC DNA]</scope>
    <source>
        <strain evidence="3">CGMCC 4.1469</strain>
    </source>
</reference>
<sequence length="101" mass="10867">MPDPLLHDPFLLLKFSVLTALIHAGMPLAARPKGSRPGLLRTLTNLLVGAAVGAVGWAVMLHPGLQLALLLATPPALFLLWLRIRRDLAADDRQPPADDQP</sequence>
<accession>A0ABW1F934</accession>
<dbReference type="EMBL" id="JBHSOD010000062">
    <property type="protein sequence ID" value="MFC5889703.1"/>
    <property type="molecule type" value="Genomic_DNA"/>
</dbReference>
<keyword evidence="3" id="KW-1185">Reference proteome</keyword>
<evidence type="ECO:0000256" key="1">
    <source>
        <dbReference type="SAM" id="Phobius"/>
    </source>
</evidence>
<protein>
    <submittedName>
        <fullName evidence="2">Uncharacterized protein</fullName>
    </submittedName>
</protein>
<name>A0ABW1F934_9ACTN</name>
<organism evidence="2 3">
    <name type="scientific">Kitasatospora aburaviensis</name>
    <dbReference type="NCBI Taxonomy" id="67265"/>
    <lineage>
        <taxon>Bacteria</taxon>
        <taxon>Bacillati</taxon>
        <taxon>Actinomycetota</taxon>
        <taxon>Actinomycetes</taxon>
        <taxon>Kitasatosporales</taxon>
        <taxon>Streptomycetaceae</taxon>
        <taxon>Kitasatospora</taxon>
    </lineage>
</organism>
<keyword evidence="1" id="KW-1133">Transmembrane helix</keyword>
<keyword evidence="1" id="KW-0472">Membrane</keyword>
<comment type="caution">
    <text evidence="2">The sequence shown here is derived from an EMBL/GenBank/DDBJ whole genome shotgun (WGS) entry which is preliminary data.</text>
</comment>